<dbReference type="InterPro" id="IPR018303">
    <property type="entry name" value="ATPase_P-typ_P_site"/>
</dbReference>
<dbReference type="GO" id="GO:0000166">
    <property type="term" value="F:nucleotide binding"/>
    <property type="evidence" value="ECO:0007669"/>
    <property type="project" value="InterPro"/>
</dbReference>
<keyword evidence="4" id="KW-0460">Magnesium</keyword>
<comment type="subcellular location">
    <subcellularLocation>
        <location evidence="1">Membrane</location>
        <topology evidence="1">Multi-pass membrane protein</topology>
    </subcellularLocation>
</comment>
<evidence type="ECO:0000313" key="10">
    <source>
        <dbReference type="RefSeq" id="XP_036355023.1"/>
    </source>
</evidence>
<dbReference type="Gene3D" id="3.40.1110.10">
    <property type="entry name" value="Calcium-transporting ATPase, cytoplasmic domain N"/>
    <property type="match status" value="1"/>
</dbReference>
<feature type="domain" description="P-type ATPase C-terminal" evidence="8">
    <location>
        <begin position="394"/>
        <end position="474"/>
    </location>
</feature>
<evidence type="ECO:0000256" key="5">
    <source>
        <dbReference type="ARBA" id="ARBA00022989"/>
    </source>
</evidence>
<gene>
    <name evidence="10" type="primary">LOC118761312</name>
</gene>
<evidence type="ECO:0000259" key="8">
    <source>
        <dbReference type="Pfam" id="PF16212"/>
    </source>
</evidence>
<dbReference type="InterPro" id="IPR036412">
    <property type="entry name" value="HAD-like_sf"/>
</dbReference>
<organism evidence="9 10">
    <name type="scientific">Octopus sinensis</name>
    <name type="common">East Asian common octopus</name>
    <dbReference type="NCBI Taxonomy" id="2607531"/>
    <lineage>
        <taxon>Eukaryota</taxon>
        <taxon>Metazoa</taxon>
        <taxon>Spiralia</taxon>
        <taxon>Lophotrochozoa</taxon>
        <taxon>Mollusca</taxon>
        <taxon>Cephalopoda</taxon>
        <taxon>Coleoidea</taxon>
        <taxon>Octopodiformes</taxon>
        <taxon>Octopoda</taxon>
        <taxon>Incirrata</taxon>
        <taxon>Octopodidae</taxon>
        <taxon>Octopus</taxon>
    </lineage>
</organism>
<dbReference type="Pfam" id="PF13246">
    <property type="entry name" value="Cation_ATPase"/>
    <property type="match status" value="1"/>
</dbReference>
<dbReference type="Proteomes" id="UP000515154">
    <property type="component" value="Unplaced"/>
</dbReference>
<dbReference type="Gene3D" id="3.40.50.1000">
    <property type="entry name" value="HAD superfamily/HAD-like"/>
    <property type="match status" value="1"/>
</dbReference>
<evidence type="ECO:0000256" key="1">
    <source>
        <dbReference type="ARBA" id="ARBA00004141"/>
    </source>
</evidence>
<keyword evidence="9" id="KW-1185">Reference proteome</keyword>
<protein>
    <submittedName>
        <fullName evidence="10">Phospholipid-transporting ATPase FetA-like</fullName>
    </submittedName>
</protein>
<dbReference type="InterPro" id="IPR032630">
    <property type="entry name" value="P_typ_ATPase_c"/>
</dbReference>
<reference evidence="10" key="1">
    <citation type="submission" date="2025-08" db="UniProtKB">
        <authorList>
            <consortium name="RefSeq"/>
        </authorList>
    </citation>
    <scope>IDENTIFICATION</scope>
</reference>
<accession>A0A7E6EI84</accession>
<keyword evidence="2 7" id="KW-0812">Transmembrane</keyword>
<dbReference type="InterPro" id="IPR023299">
    <property type="entry name" value="ATPase_P-typ_cyto_dom_N"/>
</dbReference>
<feature type="transmembrane region" description="Helical" evidence="7">
    <location>
        <begin position="420"/>
        <end position="445"/>
    </location>
</feature>
<dbReference type="GO" id="GO:0046872">
    <property type="term" value="F:metal ion binding"/>
    <property type="evidence" value="ECO:0007669"/>
    <property type="project" value="UniProtKB-KW"/>
</dbReference>
<sequence>MFIFDLLSALGSGLWSYYVGRFFEIYLPTPTFLEKLNSDIQATIISLITILSYFILYSNCVPISLYVSIELVKIGQSLFINWDKNMISTNNNVRGKCRTTALAEDLGQIEHILTDKTGTLTINFFKFRLCLIGEKFYLEERTVDSIKLEIHGKIEIFKIYCTLEFTNARKRMSIIVENNGNIYLLSKGADDVICTTCELQDLERMKIKQNLEVVDFIITFQFISSEGLRILCMSYKQLFKKEFDDWYEKYTNACKIIDGKKSERLEIIYSEIERDMNFLGITGIEDRLQDGVCETLAKLASINIKVWMLTGDKLETAVNIGYSCGLFNDTLVEVFKLSENIKESIKNCLDKIKEIITENNYDYDEYKKMLLDHPSKHPENISLFGLILTGESADVSAEESFNCPKLYKDSLRSRYFNKRVFAICILESFWNSFVVFFVTLLATWGQTSSTGHDLNDLQSFYHFIMAYHFATVTLRDTKLLSMFFSWSEYENSLSLD</sequence>
<dbReference type="SUPFAM" id="SSF56784">
    <property type="entry name" value="HAD-like"/>
    <property type="match status" value="1"/>
</dbReference>
<dbReference type="SUPFAM" id="SSF81660">
    <property type="entry name" value="Metal cation-transporting ATPase, ATP-binding domain N"/>
    <property type="match status" value="1"/>
</dbReference>
<dbReference type="PROSITE" id="PS00154">
    <property type="entry name" value="ATPASE_E1_E2"/>
    <property type="match status" value="1"/>
</dbReference>
<evidence type="ECO:0000256" key="4">
    <source>
        <dbReference type="ARBA" id="ARBA00022842"/>
    </source>
</evidence>
<evidence type="ECO:0000256" key="6">
    <source>
        <dbReference type="ARBA" id="ARBA00023136"/>
    </source>
</evidence>
<dbReference type="KEGG" id="osn:118761312"/>
<dbReference type="RefSeq" id="XP_036355023.1">
    <property type="nucleotide sequence ID" value="XM_036499130.1"/>
</dbReference>
<dbReference type="Pfam" id="PF16212">
    <property type="entry name" value="PhoLip_ATPase_C"/>
    <property type="match status" value="1"/>
</dbReference>
<evidence type="ECO:0000256" key="3">
    <source>
        <dbReference type="ARBA" id="ARBA00022723"/>
    </source>
</evidence>
<dbReference type="PANTHER" id="PTHR24092">
    <property type="entry name" value="PROBABLE PHOSPHOLIPID-TRANSPORTING ATPASE"/>
    <property type="match status" value="1"/>
</dbReference>
<keyword evidence="6 7" id="KW-0472">Membrane</keyword>
<dbReference type="InterPro" id="IPR023214">
    <property type="entry name" value="HAD_sf"/>
</dbReference>
<feature type="transmembrane region" description="Helical" evidence="7">
    <location>
        <begin position="457"/>
        <end position="474"/>
    </location>
</feature>
<keyword evidence="3" id="KW-0479">Metal-binding</keyword>
<evidence type="ECO:0000313" key="9">
    <source>
        <dbReference type="Proteomes" id="UP000515154"/>
    </source>
</evidence>
<dbReference type="AlphaFoldDB" id="A0A7E6EI84"/>
<dbReference type="GO" id="GO:0045332">
    <property type="term" value="P:phospholipid translocation"/>
    <property type="evidence" value="ECO:0007669"/>
    <property type="project" value="TreeGrafter"/>
</dbReference>
<feature type="transmembrane region" description="Helical" evidence="7">
    <location>
        <begin position="40"/>
        <end position="67"/>
    </location>
</feature>
<dbReference type="GO" id="GO:0005886">
    <property type="term" value="C:plasma membrane"/>
    <property type="evidence" value="ECO:0007669"/>
    <property type="project" value="TreeGrafter"/>
</dbReference>
<dbReference type="GO" id="GO:0140326">
    <property type="term" value="F:ATPase-coupled intramembrane lipid transporter activity"/>
    <property type="evidence" value="ECO:0007669"/>
    <property type="project" value="TreeGrafter"/>
</dbReference>
<keyword evidence="5 7" id="KW-1133">Transmembrane helix</keyword>
<evidence type="ECO:0000256" key="7">
    <source>
        <dbReference type="SAM" id="Phobius"/>
    </source>
</evidence>
<proteinExistence type="predicted"/>
<evidence type="ECO:0000256" key="2">
    <source>
        <dbReference type="ARBA" id="ARBA00022692"/>
    </source>
</evidence>
<name>A0A7E6EI84_9MOLL</name>